<dbReference type="AlphaFoldDB" id="A0A4R3KPS0"/>
<dbReference type="Gene3D" id="2.60.40.10">
    <property type="entry name" value="Immunoglobulins"/>
    <property type="match status" value="1"/>
</dbReference>
<dbReference type="PANTHER" id="PTHR37833:SF1">
    <property type="entry name" value="SIGNAL PEPTIDE PROTEIN"/>
    <property type="match status" value="1"/>
</dbReference>
<keyword evidence="1" id="KW-0732">Signal</keyword>
<evidence type="ECO:0000313" key="3">
    <source>
        <dbReference type="Proteomes" id="UP000295807"/>
    </source>
</evidence>
<dbReference type="EMBL" id="SMAD01000013">
    <property type="protein sequence ID" value="TCS85308.1"/>
    <property type="molecule type" value="Genomic_DNA"/>
</dbReference>
<feature type="signal peptide" evidence="1">
    <location>
        <begin position="1"/>
        <end position="20"/>
    </location>
</feature>
<keyword evidence="3" id="KW-1185">Reference proteome</keyword>
<protein>
    <submittedName>
        <fullName evidence="2">Uncharacterized protein DUF1573</fullName>
    </submittedName>
</protein>
<sequence>MKKLVLLASVLFVSVFSATAQKEADANKPEFKFEKEVYDFGSLTEGEVATHEFKFKNVGKEPLVITNVIPSCGCTTPKWSKEPIAPGKSGVITVSYDTKGRPTPFSKNVTIHSNAKTPTKVLYIKGEVKAKPQS</sequence>
<name>A0A4R3KPS0_9SPHI</name>
<comment type="caution">
    <text evidence="2">The sequence shown here is derived from an EMBL/GenBank/DDBJ whole genome shotgun (WGS) entry which is preliminary data.</text>
</comment>
<reference evidence="2 3" key="1">
    <citation type="submission" date="2019-03" db="EMBL/GenBank/DDBJ databases">
        <title>Genomic Encyclopedia of Type Strains, Phase IV (KMG-IV): sequencing the most valuable type-strain genomes for metagenomic binning, comparative biology and taxonomic classification.</title>
        <authorList>
            <person name="Goeker M."/>
        </authorList>
    </citation>
    <scope>NUCLEOTIDE SEQUENCE [LARGE SCALE GENOMIC DNA]</scope>
    <source>
        <strain evidence="2 3">DSM 21100</strain>
    </source>
</reference>
<evidence type="ECO:0000256" key="1">
    <source>
        <dbReference type="SAM" id="SignalP"/>
    </source>
</evidence>
<dbReference type="InterPro" id="IPR011467">
    <property type="entry name" value="DUF1573"/>
</dbReference>
<dbReference type="Pfam" id="PF07610">
    <property type="entry name" value="DUF1573"/>
    <property type="match status" value="1"/>
</dbReference>
<dbReference type="RefSeq" id="WP_132130301.1">
    <property type="nucleotide sequence ID" value="NZ_CP042432.1"/>
</dbReference>
<accession>A0A4R3KPS0</accession>
<dbReference type="InterPro" id="IPR013783">
    <property type="entry name" value="Ig-like_fold"/>
</dbReference>
<dbReference type="Proteomes" id="UP000295807">
    <property type="component" value="Unassembled WGS sequence"/>
</dbReference>
<dbReference type="PANTHER" id="PTHR37833">
    <property type="entry name" value="LIPOPROTEIN-RELATED"/>
    <property type="match status" value="1"/>
</dbReference>
<organism evidence="2 3">
    <name type="scientific">Anseongella ginsenosidimutans</name>
    <dbReference type="NCBI Taxonomy" id="496056"/>
    <lineage>
        <taxon>Bacteria</taxon>
        <taxon>Pseudomonadati</taxon>
        <taxon>Bacteroidota</taxon>
        <taxon>Sphingobacteriia</taxon>
        <taxon>Sphingobacteriales</taxon>
        <taxon>Sphingobacteriaceae</taxon>
        <taxon>Anseongella</taxon>
    </lineage>
</organism>
<gene>
    <name evidence="2" type="ORF">EDD80_11344</name>
</gene>
<evidence type="ECO:0000313" key="2">
    <source>
        <dbReference type="EMBL" id="TCS85308.1"/>
    </source>
</evidence>
<feature type="chain" id="PRO_5020332998" evidence="1">
    <location>
        <begin position="21"/>
        <end position="134"/>
    </location>
</feature>
<proteinExistence type="predicted"/>
<dbReference type="OrthoDB" id="826619at2"/>